<feature type="compositionally biased region" description="Basic and acidic residues" evidence="1">
    <location>
        <begin position="506"/>
        <end position="516"/>
    </location>
</feature>
<name>A0A8J6HHJ0_TENMO</name>
<feature type="region of interest" description="Disordered" evidence="1">
    <location>
        <begin position="1499"/>
        <end position="1618"/>
    </location>
</feature>
<feature type="compositionally biased region" description="Polar residues" evidence="1">
    <location>
        <begin position="1126"/>
        <end position="1139"/>
    </location>
</feature>
<feature type="region of interest" description="Disordered" evidence="1">
    <location>
        <begin position="1079"/>
        <end position="1108"/>
    </location>
</feature>
<feature type="compositionally biased region" description="Low complexity" evidence="1">
    <location>
        <begin position="30"/>
        <end position="62"/>
    </location>
</feature>
<feature type="compositionally biased region" description="Basic and acidic residues" evidence="1">
    <location>
        <begin position="422"/>
        <end position="440"/>
    </location>
</feature>
<gene>
    <name evidence="2" type="ORF">GEV33_008293</name>
</gene>
<dbReference type="Proteomes" id="UP000719412">
    <property type="component" value="Unassembled WGS sequence"/>
</dbReference>
<reference evidence="2" key="2">
    <citation type="submission" date="2021-08" db="EMBL/GenBank/DDBJ databases">
        <authorList>
            <person name="Eriksson T."/>
        </authorList>
    </citation>
    <scope>NUCLEOTIDE SEQUENCE</scope>
    <source>
        <strain evidence="2">Stoneville</strain>
        <tissue evidence="2">Whole head</tissue>
    </source>
</reference>
<feature type="region of interest" description="Disordered" evidence="1">
    <location>
        <begin position="1"/>
        <end position="72"/>
    </location>
</feature>
<accession>A0A8J6HHJ0</accession>
<feature type="region of interest" description="Disordered" evidence="1">
    <location>
        <begin position="1298"/>
        <end position="1453"/>
    </location>
</feature>
<protein>
    <submittedName>
        <fullName evidence="2">Uncharacterized protein</fullName>
    </submittedName>
</protein>
<feature type="compositionally biased region" description="Polar residues" evidence="1">
    <location>
        <begin position="465"/>
        <end position="484"/>
    </location>
</feature>
<organism evidence="2 3">
    <name type="scientific">Tenebrio molitor</name>
    <name type="common">Yellow mealworm beetle</name>
    <dbReference type="NCBI Taxonomy" id="7067"/>
    <lineage>
        <taxon>Eukaryota</taxon>
        <taxon>Metazoa</taxon>
        <taxon>Ecdysozoa</taxon>
        <taxon>Arthropoda</taxon>
        <taxon>Hexapoda</taxon>
        <taxon>Insecta</taxon>
        <taxon>Pterygota</taxon>
        <taxon>Neoptera</taxon>
        <taxon>Endopterygota</taxon>
        <taxon>Coleoptera</taxon>
        <taxon>Polyphaga</taxon>
        <taxon>Cucujiformia</taxon>
        <taxon>Tenebrionidae</taxon>
        <taxon>Tenebrio</taxon>
    </lineage>
</organism>
<evidence type="ECO:0000256" key="1">
    <source>
        <dbReference type="SAM" id="MobiDB-lite"/>
    </source>
</evidence>
<comment type="caution">
    <text evidence="2">The sequence shown here is derived from an EMBL/GenBank/DDBJ whole genome shotgun (WGS) entry which is preliminary data.</text>
</comment>
<evidence type="ECO:0000313" key="2">
    <source>
        <dbReference type="EMBL" id="KAH0814498.1"/>
    </source>
</evidence>
<sequence>MESVKTNEGELTSTMGNLLSTSKEEKNDATDSTPTSSTDAFTTTSTSQIAADDPISSTSSDASDSKKSTEKVNDLAQSFTNNVMNSNPIMSSLKDISMGDHSSLIVSEKDLLDMNITDTSTEKITENVDDIVQDLENLLGEPTTSFDFTIRPKDAKRNINLSQNKDITMDLDAFSAELQMFEDKPSKVNEEKSQNTSTQINKSPDVHNKLVASVNKEESFFEPAPVSATSVQEETKSTHSVNQDVQENANCDIKPSSVEESSIEHEESSQAEVITGSAQEPVEKSESTQVIVKDENPETLDITSTHSKHDHIKAPPDLIRSENISGDVSCEPDVSQETEKVAEERNFVSSDLPHGEPVQIEEDIEKHVEEQLESTSAQCAMDGETVRQDGDEDYSEKPISQDVEMTLPPPEDKEEDTLPAPEEEKTDTLPLPEEKKESNQKETASNLLPVEMESALSIDEHESQAETISQITNNEVFDSSVAESTSEKQVPEVDNGIKEQSVVAEESQREPEQTEDVKMVVASVDNTLTEFCSAEQKEEPQGHDEETFKHNVAVVDNQEEVEMKDNESKLIDKEKGTEIVGNEENIAVQPEPEMITELTPVVEDSGDCSMQQVPLSVLEDAPREDLIDAGSLPEVEDIHIEKQQPPEIDSVKQLVDEVISENSQTEKIMATQDHEDFEENKECSAVAKEEQFEDVSKEQLDCPAVLEVNVGKTEILEEISTESLKEMESVQEDIIENSEGVKRSEENRTVHLDIPVVEAALGDDISNVDSNVGTLSCVLPDVSSMITSNMEIPSHSLAADLDLLVQNTVGDEAISAAPSSVQVPSNFAEGTNVDNIQVPLSSSLDSLKNLETSDLESNMLPLAMGDVPDLDVLNAISTLNDNKTDLIPEMSDSLENNDALLGSSTLEQQHPESDTPFEPCMETTLPTVDEIFAEQSQTQSVELQDDNLETLLAVASLQNVDYNIPPVEDFPTEGQIPTVDEISQFGQEESIPPVEFPSFASVMEPPMKIQDAKIESLFEEKRAPVKEQVYDNVKEVGRNETEQITQQQDDKLKEPLLINIDDSDKDRVYSPKITIKPIKPESEEAVTSASGEVDEREGSKGSLKITITKQSDNMHSILKIYDPDNDTSQNQDAQSSPSEPTVPKLIIKPIVQPNEQPQSPKMSTRSSKQVFSPSSSASQRSASPRITIKPIPKPDNIEPVVPKITIKPVLKPDDGHRQKHSPKLTIKPIIKPEEEINPEPKVHSPRVTIKPIVKPPEEVEQVLSPRITIKPIVKPDTVSEPLPTTPRVTIKPVLKPQEKDKEITEQVEKSSPKITIKPIVKPQEAEPPPDEYEESIKERIVLKINKGTIPSSSKESRRREAPQEEEKSEKLAKIKLKFSKEGGHPHIVQDEFHNKRSAEQNEHDKFKRQKMDTENILSGVTITPIGPPHSKLKEMLSRSGCSSDKVVTVEDDDDDVTIVETNKPSPIVISEESNQDSINVAMEVRDPISDIPVFEITPESCKTLNPQPVQPVAEAPPLPAPRKRGRPRKVPLQVREDFKDPKEEEPKPVVESTRPKRSCRGQSVRTTLGIKPRKPRGPGRGRGGKRGMGTRGTPTPPETPPPKAAKVSSDTSPMVDCS</sequence>
<feature type="compositionally biased region" description="Basic and acidic residues" evidence="1">
    <location>
        <begin position="281"/>
        <end position="296"/>
    </location>
</feature>
<feature type="compositionally biased region" description="Polar residues" evidence="1">
    <location>
        <begin position="1153"/>
        <end position="1164"/>
    </location>
</feature>
<feature type="region of interest" description="Disordered" evidence="1">
    <location>
        <begin position="183"/>
        <end position="202"/>
    </location>
</feature>
<feature type="compositionally biased region" description="Basic residues" evidence="1">
    <location>
        <begin position="1571"/>
        <end position="1585"/>
    </location>
</feature>
<feature type="compositionally biased region" description="Low complexity" evidence="1">
    <location>
        <begin position="1165"/>
        <end position="1184"/>
    </location>
</feature>
<feature type="compositionally biased region" description="Basic and acidic residues" evidence="1">
    <location>
        <begin position="63"/>
        <end position="72"/>
    </location>
</feature>
<feature type="compositionally biased region" description="Basic and acidic residues" evidence="1">
    <location>
        <begin position="1354"/>
        <end position="1413"/>
    </location>
</feature>
<feature type="region of interest" description="Disordered" evidence="1">
    <location>
        <begin position="220"/>
        <end position="516"/>
    </location>
</feature>
<reference evidence="2" key="1">
    <citation type="journal article" date="2020" name="J Insects Food Feed">
        <title>The yellow mealworm (Tenebrio molitor) genome: a resource for the emerging insects as food and feed industry.</title>
        <authorList>
            <person name="Eriksson T."/>
            <person name="Andere A."/>
            <person name="Kelstrup H."/>
            <person name="Emery V."/>
            <person name="Picard C."/>
        </authorList>
    </citation>
    <scope>NUCLEOTIDE SEQUENCE</scope>
    <source>
        <strain evidence="2">Stoneville</strain>
        <tissue evidence="2">Whole head</tissue>
    </source>
</reference>
<dbReference type="EMBL" id="JABDTM020024230">
    <property type="protein sequence ID" value="KAH0814498.1"/>
    <property type="molecule type" value="Genomic_DNA"/>
</dbReference>
<proteinExistence type="predicted"/>
<feature type="compositionally biased region" description="Polar residues" evidence="1">
    <location>
        <begin position="9"/>
        <end position="21"/>
    </location>
</feature>
<feature type="compositionally biased region" description="Pro residues" evidence="1">
    <location>
        <begin position="1594"/>
        <end position="1603"/>
    </location>
</feature>
<feature type="compositionally biased region" description="Basic and acidic residues" evidence="1">
    <location>
        <begin position="337"/>
        <end position="346"/>
    </location>
</feature>
<feature type="compositionally biased region" description="Basic and acidic residues" evidence="1">
    <location>
        <begin position="1230"/>
        <end position="1242"/>
    </location>
</feature>
<feature type="compositionally biased region" description="Basic and acidic residues" evidence="1">
    <location>
        <begin position="1298"/>
        <end position="1311"/>
    </location>
</feature>
<feature type="region of interest" description="Disordered" evidence="1">
    <location>
        <begin position="1120"/>
        <end position="1243"/>
    </location>
</feature>
<feature type="compositionally biased region" description="Polar residues" evidence="1">
    <location>
        <begin position="227"/>
        <end position="249"/>
    </location>
</feature>
<evidence type="ECO:0000313" key="3">
    <source>
        <dbReference type="Proteomes" id="UP000719412"/>
    </source>
</evidence>
<feature type="compositionally biased region" description="Basic and acidic residues" evidence="1">
    <location>
        <begin position="1534"/>
        <end position="1548"/>
    </location>
</feature>
<feature type="compositionally biased region" description="Basic and acidic residues" evidence="1">
    <location>
        <begin position="183"/>
        <end position="193"/>
    </location>
</feature>
<feature type="compositionally biased region" description="Basic and acidic residues" evidence="1">
    <location>
        <begin position="485"/>
        <end position="497"/>
    </location>
</feature>
<keyword evidence="3" id="KW-1185">Reference proteome</keyword>